<protein>
    <submittedName>
        <fullName evidence="3">Glycosyltransferase</fullName>
        <ecNumber evidence="3">2.4.-.-</ecNumber>
    </submittedName>
</protein>
<gene>
    <name evidence="3" type="ORF">LL038_09850</name>
</gene>
<reference evidence="3" key="1">
    <citation type="submission" date="2021-11" db="EMBL/GenBank/DDBJ databases">
        <title>Clostridia strains as spoilage organisms.</title>
        <authorList>
            <person name="Wambui J."/>
            <person name="Stevens M.J.A."/>
            <person name="Stephan R."/>
        </authorList>
    </citation>
    <scope>NUCLEOTIDE SEQUENCE</scope>
    <source>
        <strain evidence="3">CF009</strain>
    </source>
</reference>
<evidence type="ECO:0000313" key="4">
    <source>
        <dbReference type="Proteomes" id="UP001164733"/>
    </source>
</evidence>
<dbReference type="InterPro" id="IPR001296">
    <property type="entry name" value="Glyco_trans_1"/>
</dbReference>
<name>A0AA47I8E6_9CLOT</name>
<dbReference type="RefSeq" id="WP_216127487.1">
    <property type="nucleotide sequence ID" value="NZ_CP086239.1"/>
</dbReference>
<dbReference type="Pfam" id="PF00534">
    <property type="entry name" value="Glycos_transf_1"/>
    <property type="match status" value="1"/>
</dbReference>
<accession>A0AA47I8E6</accession>
<sequence length="425" mass="49446">MERLILFDTEGEKGHNWFYNYSILLGLKNSRFNIKYITCISDQNKIKIIEENRIDFENTYVKEKEVTTTERFKEKKILKAVKNNIKEKLIYKNSKIKLIYTELCDLKVVLTNKNKIEQVKKVIVNSEKGDMASVHFLTLDYIIYDLFFLCIKDKFFIHKKNKTRITATLHWAPNTFLKCFIIKYLLKHGYITKLIVHGDFIRRSMINKLGIQCENFICNIPYPVSSSEVKSKDTCINKIGLKDRSGPFLLCFGGTRYEKGLDLMLEACKFIKSPFTLIIAGEEGEITKDFINNKIKELCLEDKIFLNLKYIGDELLPYYFSVSDIVVLPYRKTFTGQSGPLTEGINYNKIVIAPNINELGYIVSKYNVGKAFNCEDVEDLAMTIEYCVKSIAKLKGNFINGQEMFKEDTNISKFKSNYKDFFYSL</sequence>
<evidence type="ECO:0000259" key="2">
    <source>
        <dbReference type="Pfam" id="PF00534"/>
    </source>
</evidence>
<feature type="domain" description="Glycosyl transferase family 1" evidence="2">
    <location>
        <begin position="241"/>
        <end position="390"/>
    </location>
</feature>
<dbReference type="Proteomes" id="UP001164733">
    <property type="component" value="Chromosome"/>
</dbReference>
<dbReference type="PANTHER" id="PTHR46401:SF2">
    <property type="entry name" value="GLYCOSYLTRANSFERASE WBBK-RELATED"/>
    <property type="match status" value="1"/>
</dbReference>
<dbReference type="GO" id="GO:0016757">
    <property type="term" value="F:glycosyltransferase activity"/>
    <property type="evidence" value="ECO:0007669"/>
    <property type="project" value="UniProtKB-KW"/>
</dbReference>
<dbReference type="GO" id="GO:0009103">
    <property type="term" value="P:lipopolysaccharide biosynthetic process"/>
    <property type="evidence" value="ECO:0007669"/>
    <property type="project" value="TreeGrafter"/>
</dbReference>
<dbReference type="EMBL" id="CP086239">
    <property type="protein sequence ID" value="WAG62513.1"/>
    <property type="molecule type" value="Genomic_DNA"/>
</dbReference>
<keyword evidence="3" id="KW-0328">Glycosyltransferase</keyword>
<organism evidence="3 4">
    <name type="scientific">Clostridium estertheticum</name>
    <dbReference type="NCBI Taxonomy" id="238834"/>
    <lineage>
        <taxon>Bacteria</taxon>
        <taxon>Bacillati</taxon>
        <taxon>Bacillota</taxon>
        <taxon>Clostridia</taxon>
        <taxon>Eubacteriales</taxon>
        <taxon>Clostridiaceae</taxon>
        <taxon>Clostridium</taxon>
    </lineage>
</organism>
<dbReference type="EC" id="2.4.-.-" evidence="3"/>
<dbReference type="PANTHER" id="PTHR46401">
    <property type="entry name" value="GLYCOSYLTRANSFERASE WBBK-RELATED"/>
    <property type="match status" value="1"/>
</dbReference>
<evidence type="ECO:0000256" key="1">
    <source>
        <dbReference type="ARBA" id="ARBA00022679"/>
    </source>
</evidence>
<dbReference type="AlphaFoldDB" id="A0AA47I8E6"/>
<evidence type="ECO:0000313" key="3">
    <source>
        <dbReference type="EMBL" id="WAG62513.1"/>
    </source>
</evidence>
<keyword evidence="1 3" id="KW-0808">Transferase</keyword>
<proteinExistence type="predicted"/>